<sequence length="52" mass="5640">MEVSSKRIELVQGCCKGGLERGDIICCCLIWSDDRTKHVGGVAEKGETEKGD</sequence>
<organism evidence="1">
    <name type="scientific">hydrocarbon metagenome</name>
    <dbReference type="NCBI Taxonomy" id="938273"/>
    <lineage>
        <taxon>unclassified sequences</taxon>
        <taxon>metagenomes</taxon>
        <taxon>ecological metagenomes</taxon>
    </lineage>
</organism>
<protein>
    <submittedName>
        <fullName evidence="1">Uncharacterized protein</fullName>
    </submittedName>
</protein>
<accession>A0A0W8FBR7</accession>
<proteinExistence type="predicted"/>
<evidence type="ECO:0000313" key="1">
    <source>
        <dbReference type="EMBL" id="KUG18241.1"/>
    </source>
</evidence>
<dbReference type="EMBL" id="LNQE01001393">
    <property type="protein sequence ID" value="KUG18241.1"/>
    <property type="molecule type" value="Genomic_DNA"/>
</dbReference>
<reference evidence="1" key="1">
    <citation type="journal article" date="2015" name="Proc. Natl. Acad. Sci. U.S.A.">
        <title>Networks of energetic and metabolic interactions define dynamics in microbial communities.</title>
        <authorList>
            <person name="Embree M."/>
            <person name="Liu J.K."/>
            <person name="Al-Bassam M.M."/>
            <person name="Zengler K."/>
        </authorList>
    </citation>
    <scope>NUCLEOTIDE SEQUENCE</scope>
</reference>
<comment type="caution">
    <text evidence="1">The sequence shown here is derived from an EMBL/GenBank/DDBJ whole genome shotgun (WGS) entry which is preliminary data.</text>
</comment>
<gene>
    <name evidence="1" type="ORF">ASZ90_012066</name>
</gene>
<dbReference type="AlphaFoldDB" id="A0A0W8FBR7"/>
<name>A0A0W8FBR7_9ZZZZ</name>